<gene>
    <name evidence="1" type="ORF">CCMSSC00406_0006821</name>
</gene>
<organism evidence="1 2">
    <name type="scientific">Pleurotus cornucopiae</name>
    <name type="common">Cornucopia mushroom</name>
    <dbReference type="NCBI Taxonomy" id="5321"/>
    <lineage>
        <taxon>Eukaryota</taxon>
        <taxon>Fungi</taxon>
        <taxon>Dikarya</taxon>
        <taxon>Basidiomycota</taxon>
        <taxon>Agaricomycotina</taxon>
        <taxon>Agaricomycetes</taxon>
        <taxon>Agaricomycetidae</taxon>
        <taxon>Agaricales</taxon>
        <taxon>Pleurotineae</taxon>
        <taxon>Pleurotaceae</taxon>
        <taxon>Pleurotus</taxon>
    </lineage>
</organism>
<keyword evidence="2" id="KW-1185">Reference proteome</keyword>
<evidence type="ECO:0000313" key="2">
    <source>
        <dbReference type="Proteomes" id="UP000824881"/>
    </source>
</evidence>
<accession>A0ACB7J0U0</accession>
<dbReference type="Proteomes" id="UP000824881">
    <property type="component" value="Unassembled WGS sequence"/>
</dbReference>
<reference evidence="1 2" key="1">
    <citation type="journal article" date="2021" name="Appl. Environ. Microbiol.">
        <title>Genetic linkage and physical mapping for an oyster mushroom Pleurotus cornucopiae and QTL analysis for the trait cap color.</title>
        <authorList>
            <person name="Zhang Y."/>
            <person name="Gao W."/>
            <person name="Sonnenberg A."/>
            <person name="Chen Q."/>
            <person name="Zhang J."/>
            <person name="Huang C."/>
        </authorList>
    </citation>
    <scope>NUCLEOTIDE SEQUENCE [LARGE SCALE GENOMIC DNA]</scope>
    <source>
        <strain evidence="1">CCMSSC00406</strain>
    </source>
</reference>
<comment type="caution">
    <text evidence="1">The sequence shown here is derived from an EMBL/GenBank/DDBJ whole genome shotgun (WGS) entry which is preliminary data.</text>
</comment>
<evidence type="ECO:0000313" key="1">
    <source>
        <dbReference type="EMBL" id="KAG9224153.1"/>
    </source>
</evidence>
<protein>
    <submittedName>
        <fullName evidence="1">Uncharacterized protein</fullName>
    </submittedName>
</protein>
<proteinExistence type="predicted"/>
<dbReference type="EMBL" id="WQMT02000004">
    <property type="protein sequence ID" value="KAG9224153.1"/>
    <property type="molecule type" value="Genomic_DNA"/>
</dbReference>
<sequence>MAPTTDYKALASYKSWILAPPKKIPEQHAPGLYDHIEGLPEDLTGMVERTTYHLNTQNTLLYNGDLVFQGRVYKVIMRSTVPTPGSDESIRETTQANARELKIWRLLRHPNILQFHGLCFHRSFNNTKGELIPALVLPYCEGGSMNTFLADHPQIPRLPLVRDVAKGLAYLHKYDIIHADIKPANILAQESSTGTRAVIADFGSAKIEGELTPSWTATKAADVCSFSFTALAMVSGKGPLANLGDFDATSVMAQDGSRPQCPDHPCSEMSQLLWALFEECWHVAPESRPGMDSVVAQLGAISAERTL</sequence>
<name>A0ACB7J0U0_PLECO</name>